<dbReference type="HAMAP" id="MF_00509">
    <property type="entry name" value="ZipA"/>
    <property type="match status" value="1"/>
</dbReference>
<evidence type="ECO:0000256" key="1">
    <source>
        <dbReference type="ARBA" id="ARBA00022475"/>
    </source>
</evidence>
<reference evidence="13" key="1">
    <citation type="submission" date="2016-11" db="EMBL/GenBank/DDBJ databases">
        <authorList>
            <person name="Varghese N."/>
            <person name="Submissions S."/>
        </authorList>
    </citation>
    <scope>NUCLEOTIDE SEQUENCE [LARGE SCALE GENOMIC DNA]</scope>
    <source>
        <strain evidence="13">ALO Sharm</strain>
    </source>
</reference>
<dbReference type="NCBIfam" id="TIGR02205">
    <property type="entry name" value="septum_zipA"/>
    <property type="match status" value="1"/>
</dbReference>
<keyword evidence="6 8" id="KW-0472">Membrane</keyword>
<dbReference type="GO" id="GO:0000917">
    <property type="term" value="P:division septum assembly"/>
    <property type="evidence" value="ECO:0007669"/>
    <property type="project" value="TreeGrafter"/>
</dbReference>
<evidence type="ECO:0000259" key="11">
    <source>
        <dbReference type="SMART" id="SM00771"/>
    </source>
</evidence>
<accession>A0A1M6R4T3</accession>
<evidence type="ECO:0000313" key="13">
    <source>
        <dbReference type="Proteomes" id="UP000184248"/>
    </source>
</evidence>
<dbReference type="AlphaFoldDB" id="A0A1M6R4T3"/>
<feature type="compositionally biased region" description="Basic and acidic residues" evidence="10">
    <location>
        <begin position="90"/>
        <end position="111"/>
    </location>
</feature>
<comment type="similarity">
    <text evidence="8 9">Belongs to the ZipA family.</text>
</comment>
<evidence type="ECO:0000256" key="7">
    <source>
        <dbReference type="ARBA" id="ARBA00023306"/>
    </source>
</evidence>
<organism evidence="12 13">
    <name type="scientific">Halomonas caseinilytica</name>
    <dbReference type="NCBI Taxonomy" id="438744"/>
    <lineage>
        <taxon>Bacteria</taxon>
        <taxon>Pseudomonadati</taxon>
        <taxon>Pseudomonadota</taxon>
        <taxon>Gammaproteobacteria</taxon>
        <taxon>Oceanospirillales</taxon>
        <taxon>Halomonadaceae</taxon>
        <taxon>Halomonas</taxon>
    </lineage>
</organism>
<dbReference type="InterPro" id="IPR007449">
    <property type="entry name" value="ZipA_FtsZ-bd_C"/>
</dbReference>
<evidence type="ECO:0000256" key="8">
    <source>
        <dbReference type="HAMAP-Rule" id="MF_00509"/>
    </source>
</evidence>
<keyword evidence="5 8" id="KW-1133">Transmembrane helix</keyword>
<sequence length="517" mass="58046">MELREWLIILGLALVTLIVIDGVRRLQRQRQVPRLDRAGSEPADGMTADSDEDPEAAAREAELSWELPNGGARVVRPAEQAAVQPKPKLQRQDHPGPSRVLSEFRRQRRDDDDVAPEVGDVSARPASSVAADPGPRDAEPQAEAHEEVATPHADVAAKREARSDDGARREPALGLEDGARDERTSENDRQPAESMSEPLAADPDDHETYHDDDERYRLVDLEGMGDSLKSGSRRVGASMHRFGSSLQKTLAERRDQKRQERERKEQERAERKQREQAEREEQARREREEAEASAAREAERRRFEAETAEHHDPLFGDDAAASRYHDEDAPASTETAEVPQDDDVVKAHPVLEKAMRHDVSAEHARQALSHAEEIIVISVMSREERGFSGAALLDLMLACGLRYGRDMGIFHRFETEDAESPLQFSMVNVVKPGTFPIHSMDDFHTPGVTLLMPLPSATDTSAAFEAMVETAMVIVRHLGGELKDENMSVMTAQTVEFARQRVQEFERRNRLHRYQVN</sequence>
<feature type="transmembrane region" description="Helical" evidence="8">
    <location>
        <begin position="6"/>
        <end position="24"/>
    </location>
</feature>
<comment type="subunit">
    <text evidence="8">Interacts with FtsZ via their C-terminal domains.</text>
</comment>
<evidence type="ECO:0000313" key="12">
    <source>
        <dbReference type="EMBL" id="SHK27358.1"/>
    </source>
</evidence>
<dbReference type="Pfam" id="PF04354">
    <property type="entry name" value="ZipA_C"/>
    <property type="match status" value="1"/>
</dbReference>
<comment type="function">
    <text evidence="8 9">Essential cell division protein that stabilizes the FtsZ protofilaments by cross-linking them and that serves as a cytoplasmic membrane anchor for the Z ring. Also required for the recruitment to the septal ring of downstream cell division proteins.</text>
</comment>
<feature type="compositionally biased region" description="Basic and acidic residues" evidence="10">
    <location>
        <begin position="250"/>
        <end position="314"/>
    </location>
</feature>
<evidence type="ECO:0000256" key="3">
    <source>
        <dbReference type="ARBA" id="ARBA00022618"/>
    </source>
</evidence>
<keyword evidence="13" id="KW-1185">Reference proteome</keyword>
<keyword evidence="2 8" id="KW-0997">Cell inner membrane</keyword>
<dbReference type="RefSeq" id="WP_064699574.1">
    <property type="nucleotide sequence ID" value="NZ_BDEO01000007.1"/>
</dbReference>
<feature type="domain" description="ZipA C-terminal FtsZ-binding" evidence="11">
    <location>
        <begin position="371"/>
        <end position="502"/>
    </location>
</feature>
<dbReference type="SUPFAM" id="SSF64383">
    <property type="entry name" value="Cell-division protein ZipA, C-terminal domain"/>
    <property type="match status" value="1"/>
</dbReference>
<gene>
    <name evidence="8" type="primary">zipA</name>
    <name evidence="12" type="ORF">SAMN05192556_102217</name>
</gene>
<dbReference type="GO" id="GO:0032153">
    <property type="term" value="C:cell division site"/>
    <property type="evidence" value="ECO:0007669"/>
    <property type="project" value="UniProtKB-UniRule"/>
</dbReference>
<name>A0A1M6R4T3_9GAMM</name>
<keyword evidence="7 8" id="KW-0131">Cell cycle</keyword>
<evidence type="ECO:0000256" key="6">
    <source>
        <dbReference type="ARBA" id="ARBA00023136"/>
    </source>
</evidence>
<dbReference type="SMART" id="SM00771">
    <property type="entry name" value="ZipA_C"/>
    <property type="match status" value="1"/>
</dbReference>
<dbReference type="Proteomes" id="UP000184248">
    <property type="component" value="Unassembled WGS sequence"/>
</dbReference>
<evidence type="ECO:0000256" key="5">
    <source>
        <dbReference type="ARBA" id="ARBA00022989"/>
    </source>
</evidence>
<proteinExistence type="inferred from homology"/>
<evidence type="ECO:0000256" key="10">
    <source>
        <dbReference type="SAM" id="MobiDB-lite"/>
    </source>
</evidence>
<feature type="region of interest" description="Disordered" evidence="10">
    <location>
        <begin position="77"/>
        <end position="318"/>
    </location>
</feature>
<evidence type="ECO:0000256" key="9">
    <source>
        <dbReference type="RuleBase" id="RU003612"/>
    </source>
</evidence>
<comment type="subcellular location">
    <subcellularLocation>
        <location evidence="8">Cell inner membrane</location>
        <topology evidence="8">Single-pass type I membrane protein</topology>
    </subcellularLocation>
    <text evidence="8">Localizes to the Z ring in an FtsZ-dependent manner.</text>
</comment>
<dbReference type="InterPro" id="IPR011919">
    <property type="entry name" value="Cell_div_ZipA"/>
</dbReference>
<dbReference type="Gene3D" id="3.30.1400.10">
    <property type="entry name" value="ZipA, C-terminal FtsZ-binding domain"/>
    <property type="match status" value="1"/>
</dbReference>
<keyword evidence="1 8" id="KW-1003">Cell membrane</keyword>
<evidence type="ECO:0000256" key="4">
    <source>
        <dbReference type="ARBA" id="ARBA00022692"/>
    </source>
</evidence>
<dbReference type="InterPro" id="IPR036765">
    <property type="entry name" value="ZipA_FtsZ-bd_C_sf"/>
</dbReference>
<dbReference type="PANTHER" id="PTHR38685">
    <property type="entry name" value="CELL DIVISION PROTEIN ZIPA"/>
    <property type="match status" value="1"/>
</dbReference>
<dbReference type="GO" id="GO:0005886">
    <property type="term" value="C:plasma membrane"/>
    <property type="evidence" value="ECO:0007669"/>
    <property type="project" value="UniProtKB-SubCell"/>
</dbReference>
<protein>
    <recommendedName>
        <fullName evidence="8 9">Cell division protein ZipA</fullName>
    </recommendedName>
</protein>
<dbReference type="EMBL" id="FRAL01000002">
    <property type="protein sequence ID" value="SHK27358.1"/>
    <property type="molecule type" value="Genomic_DNA"/>
</dbReference>
<dbReference type="OrthoDB" id="7054914at2"/>
<dbReference type="PANTHER" id="PTHR38685:SF1">
    <property type="entry name" value="CELL DIVISION PROTEIN ZIPA"/>
    <property type="match status" value="1"/>
</dbReference>
<feature type="compositionally biased region" description="Basic and acidic residues" evidence="10">
    <location>
        <begin position="134"/>
        <end position="191"/>
    </location>
</feature>
<feature type="compositionally biased region" description="Basic and acidic residues" evidence="10">
    <location>
        <begin position="206"/>
        <end position="220"/>
    </location>
</feature>
<feature type="region of interest" description="Disordered" evidence="10">
    <location>
        <begin position="34"/>
        <end position="60"/>
    </location>
</feature>
<evidence type="ECO:0000256" key="2">
    <source>
        <dbReference type="ARBA" id="ARBA00022519"/>
    </source>
</evidence>
<dbReference type="GO" id="GO:0043093">
    <property type="term" value="P:FtsZ-dependent cytokinesis"/>
    <property type="evidence" value="ECO:0007669"/>
    <property type="project" value="UniProtKB-UniRule"/>
</dbReference>
<keyword evidence="3 8" id="KW-0132">Cell division</keyword>
<keyword evidence="4 8" id="KW-0812">Transmembrane</keyword>